<dbReference type="EMBL" id="CP120733">
    <property type="protein sequence ID" value="WFD10312.1"/>
    <property type="molecule type" value="Genomic_DNA"/>
</dbReference>
<feature type="transmembrane region" description="Helical" evidence="1">
    <location>
        <begin position="177"/>
        <end position="198"/>
    </location>
</feature>
<feature type="transmembrane region" description="Helical" evidence="1">
    <location>
        <begin position="283"/>
        <end position="302"/>
    </location>
</feature>
<evidence type="ECO:0000256" key="1">
    <source>
        <dbReference type="SAM" id="Phobius"/>
    </source>
</evidence>
<keyword evidence="1" id="KW-1133">Transmembrane helix</keyword>
<proteinExistence type="predicted"/>
<feature type="transmembrane region" description="Helical" evidence="1">
    <location>
        <begin position="102"/>
        <end position="127"/>
    </location>
</feature>
<sequence>MSVLGIIISLLLLMFIAFKGYSVILFAPVCALVGVLLTGGGALLPTYTEVFMKGGMGFAAKYFPIFLLGAVFGKLIEETGIAKAIACFICTKLGTRGSILSVVLSCGILAYGGVSAFVVVFAVYPIGAGIFKEADIPKRLLPGALALGTLTFAMTALPGTPQIHNIIPTSYFHTDGYAASELGLIVALGMFGFGMLWLETRRKKAAKAGEGYGEGHINEPELKEDEKEIKPLFAFIPLFTVLISYFVLTKYVFTKSMYDNLPKEEMATLVAKYGEGFTSSAPIWSLIMAITLGIIMVIIIGYKNIGSGNKLKTALSAGVSGSLLAIMNTSSEVGYGTVIKSLAGFEYIKNGLMSIDFGTPLVSEAVSVNILAAITGSASGGMSIALASMGNRYYEWALQTGLNPEYLHKVASLASGGLDSLPQNGAVITLLAICGLTHKDSYKDICMVSVIIPFACTFVAIFAGTALNLF</sequence>
<keyword evidence="1" id="KW-0472">Membrane</keyword>
<accession>A0ABY8EBI6</accession>
<dbReference type="InterPro" id="IPR003474">
    <property type="entry name" value="Glcn_transporter"/>
</dbReference>
<keyword evidence="1" id="KW-0812">Transmembrane</keyword>
<feature type="transmembrane region" description="Helical" evidence="1">
    <location>
        <begin position="58"/>
        <end position="76"/>
    </location>
</feature>
<gene>
    <name evidence="2" type="ORF">P4S50_18490</name>
</gene>
<organism evidence="2 3">
    <name type="scientific">Tepidibacter hydrothermalis</name>
    <dbReference type="NCBI Taxonomy" id="3036126"/>
    <lineage>
        <taxon>Bacteria</taxon>
        <taxon>Bacillati</taxon>
        <taxon>Bacillota</taxon>
        <taxon>Clostridia</taxon>
        <taxon>Peptostreptococcales</taxon>
        <taxon>Peptostreptococcaceae</taxon>
        <taxon>Tepidibacter</taxon>
    </lineage>
</organism>
<dbReference type="RefSeq" id="WP_277732287.1">
    <property type="nucleotide sequence ID" value="NZ_CP120733.1"/>
</dbReference>
<evidence type="ECO:0000313" key="2">
    <source>
        <dbReference type="EMBL" id="WFD10312.1"/>
    </source>
</evidence>
<evidence type="ECO:0000313" key="3">
    <source>
        <dbReference type="Proteomes" id="UP001222800"/>
    </source>
</evidence>
<feature type="transmembrane region" description="Helical" evidence="1">
    <location>
        <begin position="6"/>
        <end position="37"/>
    </location>
</feature>
<name>A0ABY8EBI6_9FIRM</name>
<feature type="transmembrane region" description="Helical" evidence="1">
    <location>
        <begin position="232"/>
        <end position="253"/>
    </location>
</feature>
<protein>
    <submittedName>
        <fullName evidence="2">GntP family permease</fullName>
    </submittedName>
</protein>
<feature type="transmembrane region" description="Helical" evidence="1">
    <location>
        <begin position="445"/>
        <end position="467"/>
    </location>
</feature>
<dbReference type="PANTHER" id="PTHR30354">
    <property type="entry name" value="GNT FAMILY GLUCONATE TRANSPORTER"/>
    <property type="match status" value="1"/>
</dbReference>
<keyword evidence="3" id="KW-1185">Reference proteome</keyword>
<dbReference type="PANTHER" id="PTHR30354:SF7">
    <property type="entry name" value="BLL7963 PROTEIN"/>
    <property type="match status" value="1"/>
</dbReference>
<dbReference type="Proteomes" id="UP001222800">
    <property type="component" value="Chromosome"/>
</dbReference>
<reference evidence="2 3" key="1">
    <citation type="submission" date="2023-03" db="EMBL/GenBank/DDBJ databases">
        <title>Complete genome sequence of Tepidibacter sp. SWIR-1, isolated from a deep-sea hydrothermal vent.</title>
        <authorList>
            <person name="Li X."/>
        </authorList>
    </citation>
    <scope>NUCLEOTIDE SEQUENCE [LARGE SCALE GENOMIC DNA]</scope>
    <source>
        <strain evidence="2 3">SWIR-1</strain>
    </source>
</reference>